<keyword evidence="10" id="KW-0966">Cell projection</keyword>
<comment type="subcellular location">
    <subcellularLocation>
        <location evidence="1 6">Bacterial flagellum basal body</location>
    </subcellularLocation>
</comment>
<dbReference type="Pfam" id="PF06429">
    <property type="entry name" value="Flg_bbr_C"/>
    <property type="match status" value="1"/>
</dbReference>
<comment type="similarity">
    <text evidence="2 6">Belongs to the flagella basal body rod proteins family.</text>
</comment>
<dbReference type="NCBIfam" id="TIGR02488">
    <property type="entry name" value="flgG_G_neg"/>
    <property type="match status" value="1"/>
</dbReference>
<dbReference type="GO" id="GO:0071978">
    <property type="term" value="P:bacterial-type flagellum-dependent swarming motility"/>
    <property type="evidence" value="ECO:0007669"/>
    <property type="project" value="TreeGrafter"/>
</dbReference>
<protein>
    <recommendedName>
        <fullName evidence="3 5">Flagellar basal-body rod protein FlgG</fullName>
    </recommendedName>
</protein>
<evidence type="ECO:0000313" key="15">
    <source>
        <dbReference type="Proteomes" id="UP000594513"/>
    </source>
</evidence>
<dbReference type="AlphaFoldDB" id="A0A0M5MG75"/>
<dbReference type="InterPro" id="IPR001444">
    <property type="entry name" value="Flag_bb_rod_N"/>
</dbReference>
<dbReference type="EMBL" id="CP049272">
    <property type="protein sequence ID" value="QPH86574.1"/>
    <property type="molecule type" value="Genomic_DNA"/>
</dbReference>
<dbReference type="InterPro" id="IPR020013">
    <property type="entry name" value="Flagellar_FlgE/F/G"/>
</dbReference>
<evidence type="ECO:0000259" key="7">
    <source>
        <dbReference type="Pfam" id="PF00460"/>
    </source>
</evidence>
<organism evidence="10 13">
    <name type="scientific">Campylobacter concisus</name>
    <dbReference type="NCBI Taxonomy" id="199"/>
    <lineage>
        <taxon>Bacteria</taxon>
        <taxon>Pseudomonadati</taxon>
        <taxon>Campylobacterota</taxon>
        <taxon>Epsilonproteobacteria</taxon>
        <taxon>Campylobacterales</taxon>
        <taxon>Campylobacteraceae</taxon>
        <taxon>Campylobacter</taxon>
    </lineage>
</organism>
<reference evidence="13" key="1">
    <citation type="submission" date="2015-08" db="EMBL/GenBank/DDBJ databases">
        <title>Comparative genomics of the Campylobacter concisus group.</title>
        <authorList>
            <person name="Miller W.G."/>
            <person name="Yee E."/>
            <person name="Chapman M.H."/>
            <person name="Huynh S."/>
            <person name="Bono J.L."/>
            <person name="On S.L.W."/>
            <person name="St Leger J."/>
            <person name="Foster G."/>
            <person name="Parker C.T."/>
        </authorList>
    </citation>
    <scope>NUCLEOTIDE SEQUENCE [LARGE SCALE GENOMIC DNA]</scope>
    <source>
        <strain evidence="13">ATCC 33237</strain>
    </source>
</reference>
<dbReference type="GeneID" id="28662939"/>
<reference evidence="11 14" key="3">
    <citation type="journal article" date="2017" name="Gene Rep">
        <title>The ribosomal RNA operon (rrn) of Campylobacter concisus supports molecular typing to genomospecies level.</title>
        <authorList>
            <person name="Huq M."/>
            <person name="Van T.T.H."/>
            <person name="Gurtler V."/>
            <person name="Elshagmani E."/>
            <person name="Allemailem K.S."/>
            <person name="Smooker P.M."/>
            <person name="Istivan T.S."/>
        </authorList>
    </citation>
    <scope>NUCLEOTIDE SEQUENCE [LARGE SCALE GENOMIC DNA]</scope>
    <source>
        <strain evidence="11 14">RCH 26</strain>
    </source>
</reference>
<dbReference type="Pfam" id="PF22692">
    <property type="entry name" value="LlgE_F_G_D1"/>
    <property type="match status" value="1"/>
</dbReference>
<dbReference type="PANTHER" id="PTHR30435:SF19">
    <property type="entry name" value="FLAGELLAR BASAL-BODY ROD PROTEIN FLGG"/>
    <property type="match status" value="1"/>
</dbReference>
<keyword evidence="10" id="KW-0969">Cilium</keyword>
<evidence type="ECO:0000256" key="1">
    <source>
        <dbReference type="ARBA" id="ARBA00004117"/>
    </source>
</evidence>
<evidence type="ECO:0000256" key="6">
    <source>
        <dbReference type="RuleBase" id="RU362116"/>
    </source>
</evidence>
<evidence type="ECO:0000313" key="11">
    <source>
        <dbReference type="EMBL" id="ORI08977.1"/>
    </source>
</evidence>
<evidence type="ECO:0000256" key="4">
    <source>
        <dbReference type="ARBA" id="ARBA00023143"/>
    </source>
</evidence>
<evidence type="ECO:0000313" key="13">
    <source>
        <dbReference type="Proteomes" id="UP000066049"/>
    </source>
</evidence>
<dbReference type="Proteomes" id="UP000594513">
    <property type="component" value="Chromosome"/>
</dbReference>
<evidence type="ECO:0000313" key="12">
    <source>
        <dbReference type="EMBL" id="QPH86574.1"/>
    </source>
</evidence>
<dbReference type="PANTHER" id="PTHR30435">
    <property type="entry name" value="FLAGELLAR PROTEIN"/>
    <property type="match status" value="1"/>
</dbReference>
<dbReference type="EMBL" id="CP012541">
    <property type="protein sequence ID" value="ALF47925.1"/>
    <property type="molecule type" value="Genomic_DNA"/>
</dbReference>
<evidence type="ECO:0000313" key="10">
    <source>
        <dbReference type="EMBL" id="ALF47925.1"/>
    </source>
</evidence>
<keyword evidence="10" id="KW-0282">Flagellum</keyword>
<name>A0A0M5MG75_9BACT</name>
<dbReference type="RefSeq" id="WP_021091447.1">
    <property type="nucleotide sequence ID" value="NZ_CABMKQ010000010.1"/>
</dbReference>
<reference evidence="12 15" key="4">
    <citation type="journal article" date="2018" name="Emerg. Microbes Infect.">
        <title>Genomic analysis of oral Campylobacter concisus strains identified a potential bacterial molecular marker associated with active Crohn's disease.</title>
        <authorList>
            <person name="Liu F."/>
            <person name="Ma R."/>
            <person name="Tay C.Y.A."/>
            <person name="Octavia S."/>
            <person name="Lan R."/>
            <person name="Chung H.K.L."/>
            <person name="Riordan S.M."/>
            <person name="Grimm M.C."/>
            <person name="Leong R.W."/>
            <person name="Tanaka M.M."/>
            <person name="Connor S."/>
            <person name="Zhang L."/>
        </authorList>
    </citation>
    <scope>NUCLEOTIDE SEQUENCE [LARGE SCALE GENOMIC DNA]</scope>
    <source>
        <strain evidence="12 15">P27CDO-S2</strain>
    </source>
</reference>
<feature type="domain" description="Flagellar basal-body/hook protein C-terminal" evidence="8">
    <location>
        <begin position="215"/>
        <end position="259"/>
    </location>
</feature>
<evidence type="ECO:0000259" key="8">
    <source>
        <dbReference type="Pfam" id="PF06429"/>
    </source>
</evidence>
<evidence type="ECO:0000256" key="2">
    <source>
        <dbReference type="ARBA" id="ARBA00009677"/>
    </source>
</evidence>
<dbReference type="EMBL" id="LVWL01000017">
    <property type="protein sequence ID" value="ORI08977.1"/>
    <property type="molecule type" value="Genomic_DNA"/>
</dbReference>
<dbReference type="GO" id="GO:0009426">
    <property type="term" value="C:bacterial-type flagellum basal body, distal rod"/>
    <property type="evidence" value="ECO:0007669"/>
    <property type="project" value="UniProtKB-UniRule"/>
</dbReference>
<proteinExistence type="inferred from homology"/>
<sequence length="262" mass="28019">MMRSLYTAATGMIAQQTQIDVTSHNIANVNTYGYKKNRAEFADLMYQVMEYAGTATSQTTTSPTGIEVGLGVRPTAINKIFSQGYFKETSNNLDMVIAGNGFFQIQLPDGTTAYTRNGAFKLDANGTIVNSDGYQLIPQITVPANATQISIGTDGTVSVLQAGEREMAQIGQIELANFINPAGLHSMGDNNYLETSASGNVVVGVAGLDGLGTIRQGFVEMSNVQLVEEMTDLITGQRAYEANSKAITTSDSMLEIVNGLKR</sequence>
<keyword evidence="4 6" id="KW-0975">Bacterial flagellum</keyword>
<dbReference type="Proteomes" id="UP000066049">
    <property type="component" value="Chromosome"/>
</dbReference>
<dbReference type="KEGG" id="ccoc:CCON33237_1263"/>
<dbReference type="NCBIfam" id="TIGR03506">
    <property type="entry name" value="FlgEFG_subfam"/>
    <property type="match status" value="2"/>
</dbReference>
<evidence type="ECO:0000259" key="9">
    <source>
        <dbReference type="Pfam" id="PF22692"/>
    </source>
</evidence>
<dbReference type="Pfam" id="PF00460">
    <property type="entry name" value="Flg_bb_rod"/>
    <property type="match status" value="1"/>
</dbReference>
<reference evidence="12" key="5">
    <citation type="submission" date="2020-02" db="EMBL/GenBank/DDBJ databases">
        <title>Analysis of Completed Campylobacter concisus Genomes Identified Genomospecies Features, Novel plasmids and Their Association with Severe Ulcerative Colitis.</title>
        <authorList>
            <person name="Zhang L."/>
        </authorList>
    </citation>
    <scope>NUCLEOTIDE SEQUENCE</scope>
    <source>
        <strain evidence="12">P27CDO-S2</strain>
    </source>
</reference>
<feature type="domain" description="Flagellar basal body rod protein N-terminal" evidence="7">
    <location>
        <begin position="5"/>
        <end position="35"/>
    </location>
</feature>
<dbReference type="InterPro" id="IPR053967">
    <property type="entry name" value="LlgE_F_G-like_D1"/>
</dbReference>
<dbReference type="OrthoDB" id="9804559at2"/>
<dbReference type="InterPro" id="IPR037925">
    <property type="entry name" value="FlgE/F/G-like"/>
</dbReference>
<dbReference type="InterPro" id="IPR012834">
    <property type="entry name" value="FlgG_G_neg"/>
</dbReference>
<evidence type="ECO:0000313" key="14">
    <source>
        <dbReference type="Proteomes" id="UP000192671"/>
    </source>
</evidence>
<feature type="domain" description="Flagellar hook protein FlgE/F/G-like D1" evidence="9">
    <location>
        <begin position="97"/>
        <end position="159"/>
    </location>
</feature>
<dbReference type="Proteomes" id="UP000192671">
    <property type="component" value="Unassembled WGS sequence"/>
</dbReference>
<dbReference type="SUPFAM" id="SSF117143">
    <property type="entry name" value="Flagellar hook protein flgE"/>
    <property type="match status" value="1"/>
</dbReference>
<accession>A0A0M5MG75</accession>
<evidence type="ECO:0000256" key="5">
    <source>
        <dbReference type="NCBIfam" id="TIGR02488"/>
    </source>
</evidence>
<evidence type="ECO:0000256" key="3">
    <source>
        <dbReference type="ARBA" id="ARBA00017948"/>
    </source>
</evidence>
<gene>
    <name evidence="10" type="primary">flgG</name>
    <name evidence="11" type="ORF">A3835_01420</name>
    <name evidence="10" type="ORF">CCON33237_1263</name>
    <name evidence="12" type="ORF">CVT17_06200</name>
</gene>
<dbReference type="PATRIC" id="fig|199.248.peg.1303"/>
<reference evidence="10" key="2">
    <citation type="submission" date="2016-07" db="EMBL/GenBank/DDBJ databases">
        <title>Comparative genomics of the Campylobacter concisus group.</title>
        <authorList>
            <person name="Miller W.G."/>
            <person name="Yee E."/>
            <person name="Chapman M.H."/>
            <person name="Huynh S."/>
            <person name="Bono J.L."/>
            <person name="On S.L.W."/>
            <person name="StLeger J."/>
            <person name="Foster G."/>
            <person name="Parker C.T."/>
        </authorList>
    </citation>
    <scope>NUCLEOTIDE SEQUENCE</scope>
    <source>
        <strain evidence="10">ATCC 33237</strain>
    </source>
</reference>
<dbReference type="InterPro" id="IPR010930">
    <property type="entry name" value="Flg_bb/hook_C_dom"/>
</dbReference>